<comment type="catalytic activity">
    <reaction evidence="3">
        <text>L-seryl-[protein] + ATP = O-phospho-L-seryl-[protein] + ADP + H(+)</text>
        <dbReference type="Rhea" id="RHEA:17989"/>
        <dbReference type="Rhea" id="RHEA-COMP:9863"/>
        <dbReference type="Rhea" id="RHEA-COMP:11604"/>
        <dbReference type="ChEBI" id="CHEBI:15378"/>
        <dbReference type="ChEBI" id="CHEBI:29999"/>
        <dbReference type="ChEBI" id="CHEBI:30616"/>
        <dbReference type="ChEBI" id="CHEBI:83421"/>
        <dbReference type="ChEBI" id="CHEBI:456216"/>
    </reaction>
</comment>
<dbReference type="Gene3D" id="3.30.430.20">
    <property type="entry name" value="Gnk2 domain, C-X8-C-X2-C motif"/>
    <property type="match status" value="4"/>
</dbReference>
<dbReference type="InterPro" id="IPR002902">
    <property type="entry name" value="GNK2"/>
</dbReference>
<dbReference type="CDD" id="cd23509">
    <property type="entry name" value="Gnk2-like"/>
    <property type="match status" value="4"/>
</dbReference>
<dbReference type="PROSITE" id="PS51473">
    <property type="entry name" value="GNK2"/>
    <property type="match status" value="4"/>
</dbReference>
<dbReference type="Proteomes" id="UP000257109">
    <property type="component" value="Unassembled WGS sequence"/>
</dbReference>
<proteinExistence type="predicted"/>
<keyword evidence="2" id="KW-0677">Repeat</keyword>
<dbReference type="FunFam" id="3.30.430.20:FF:000013">
    <property type="entry name" value="Cysteine-rich RLK (RECEPTOR-like protein kinase) 23"/>
    <property type="match status" value="2"/>
</dbReference>
<feature type="non-terminal residue" evidence="7">
    <location>
        <position position="1"/>
    </location>
</feature>
<evidence type="ECO:0000256" key="2">
    <source>
        <dbReference type="ARBA" id="ARBA00022737"/>
    </source>
</evidence>
<feature type="chain" id="PRO_5016622736" evidence="5">
    <location>
        <begin position="27"/>
        <end position="517"/>
    </location>
</feature>
<dbReference type="GO" id="GO:0016301">
    <property type="term" value="F:kinase activity"/>
    <property type="evidence" value="ECO:0007669"/>
    <property type="project" value="UniProtKB-KW"/>
</dbReference>
<dbReference type="Pfam" id="PF01657">
    <property type="entry name" value="Stress-antifung"/>
    <property type="match status" value="4"/>
</dbReference>
<evidence type="ECO:0000256" key="3">
    <source>
        <dbReference type="ARBA" id="ARBA00047558"/>
    </source>
</evidence>
<evidence type="ECO:0000259" key="6">
    <source>
        <dbReference type="PROSITE" id="PS51473"/>
    </source>
</evidence>
<dbReference type="FunFam" id="3.30.430.20:FF:000012">
    <property type="entry name" value="Cysteine-rich receptor-like protein kinase 25"/>
    <property type="match status" value="2"/>
</dbReference>
<comment type="caution">
    <text evidence="7">The sequence shown here is derived from an EMBL/GenBank/DDBJ whole genome shotgun (WGS) entry which is preliminary data.</text>
</comment>
<dbReference type="STRING" id="157652.A0A371GGS1"/>
<dbReference type="PANTHER" id="PTHR32099">
    <property type="entry name" value="CYSTEINE-RICH REPEAT SECRETORY PROTEIN"/>
    <property type="match status" value="1"/>
</dbReference>
<feature type="domain" description="Gnk2-homologous" evidence="6">
    <location>
        <begin position="141"/>
        <end position="247"/>
    </location>
</feature>
<evidence type="ECO:0000256" key="5">
    <source>
        <dbReference type="SAM" id="SignalP"/>
    </source>
</evidence>
<feature type="domain" description="Gnk2-homologous" evidence="6">
    <location>
        <begin position="276"/>
        <end position="378"/>
    </location>
</feature>
<protein>
    <submittedName>
        <fullName evidence="7">Cysteine-rich receptor-like protein kinase 25</fullName>
    </submittedName>
</protein>
<name>A0A371GGS1_MUCPR</name>
<gene>
    <name evidence="7" type="primary">CRK25</name>
    <name evidence="7" type="ORF">CR513_28473</name>
</gene>
<accession>A0A371GGS1</accession>
<dbReference type="PANTHER" id="PTHR32099:SF110">
    <property type="entry name" value="CYSTEINE-RICH RECEPTOR-KINASE-LIKE PROTEIN"/>
    <property type="match status" value="1"/>
</dbReference>
<dbReference type="OrthoDB" id="1429918at2759"/>
<dbReference type="InterPro" id="IPR038408">
    <property type="entry name" value="GNK2_sf"/>
</dbReference>
<keyword evidence="1 5" id="KW-0732">Signal</keyword>
<sequence length="517" mass="57714">MPSNMTHLLLLLLTFLSLVSFATTEAQDDPFYLYQFCSSDKTNPNTSFQFNVNNLLSNLSSNPTGNAQFYNTTITGETPSDSIYGLFMCRADVSSQLCQQCVLDATLKLSSECPLSKQAVIWYEECMLWYSTALIFSTMATTPNSTMQNSGHVPNPESFMSLVFSTLNQTADKATIDNKKYFATKEANVFGSQTLYCLVQCTPNLSPHDCRTCLNDAIENISGCCEGRIGGRVLFPSCNVRYELYPFYTIPSSTSTPKLLPETKTSHADSNFSEDPVYLSHNCSNKTFSASNNTFQAYHTTLLSNLASNATSSKKFYKTNVSDSVFGLFLCREDLPSGLCGDCVQNATHQISLKCDRSFHEAIIWYSHCMLRYSYRNFFSKLEISPMFSELNTTNKDKEQNFFTVKLAKTLDQTAIQAGDSDERYGTNSAKLNDLQTLYTLAQCTQDLSTEDCKGCLGIMIGTSIPWSRLGSIGGRVLYPSCNIRFELFQFYRDIDKTTGTPTPENVHLALPCVNVF</sequence>
<evidence type="ECO:0000256" key="1">
    <source>
        <dbReference type="ARBA" id="ARBA00022729"/>
    </source>
</evidence>
<dbReference type="AlphaFoldDB" id="A0A371GGS1"/>
<evidence type="ECO:0000313" key="7">
    <source>
        <dbReference type="EMBL" id="RDX89758.1"/>
    </source>
</evidence>
<keyword evidence="8" id="KW-1185">Reference proteome</keyword>
<organism evidence="7 8">
    <name type="scientific">Mucuna pruriens</name>
    <name type="common">Velvet bean</name>
    <name type="synonym">Dolichos pruriens</name>
    <dbReference type="NCBI Taxonomy" id="157652"/>
    <lineage>
        <taxon>Eukaryota</taxon>
        <taxon>Viridiplantae</taxon>
        <taxon>Streptophyta</taxon>
        <taxon>Embryophyta</taxon>
        <taxon>Tracheophyta</taxon>
        <taxon>Spermatophyta</taxon>
        <taxon>Magnoliopsida</taxon>
        <taxon>eudicotyledons</taxon>
        <taxon>Gunneridae</taxon>
        <taxon>Pentapetalae</taxon>
        <taxon>rosids</taxon>
        <taxon>fabids</taxon>
        <taxon>Fabales</taxon>
        <taxon>Fabaceae</taxon>
        <taxon>Papilionoideae</taxon>
        <taxon>50 kb inversion clade</taxon>
        <taxon>NPAAA clade</taxon>
        <taxon>indigoferoid/millettioid clade</taxon>
        <taxon>Phaseoleae</taxon>
        <taxon>Mucuna</taxon>
    </lineage>
</organism>
<comment type="catalytic activity">
    <reaction evidence="4">
        <text>L-threonyl-[protein] + ATP = O-phospho-L-threonyl-[protein] + ADP + H(+)</text>
        <dbReference type="Rhea" id="RHEA:46608"/>
        <dbReference type="Rhea" id="RHEA-COMP:11060"/>
        <dbReference type="Rhea" id="RHEA-COMP:11605"/>
        <dbReference type="ChEBI" id="CHEBI:15378"/>
        <dbReference type="ChEBI" id="CHEBI:30013"/>
        <dbReference type="ChEBI" id="CHEBI:30616"/>
        <dbReference type="ChEBI" id="CHEBI:61977"/>
        <dbReference type="ChEBI" id="CHEBI:456216"/>
    </reaction>
</comment>
<reference evidence="7" key="1">
    <citation type="submission" date="2018-05" db="EMBL/GenBank/DDBJ databases">
        <title>Draft genome of Mucuna pruriens seed.</title>
        <authorList>
            <person name="Nnadi N.E."/>
            <person name="Vos R."/>
            <person name="Hasami M.H."/>
            <person name="Devisetty U.K."/>
            <person name="Aguiy J.C."/>
        </authorList>
    </citation>
    <scope>NUCLEOTIDE SEQUENCE [LARGE SCALE GENOMIC DNA]</scope>
    <source>
        <strain evidence="7">JCA_2017</strain>
    </source>
</reference>
<feature type="domain" description="Gnk2-homologous" evidence="6">
    <location>
        <begin position="30"/>
        <end position="135"/>
    </location>
</feature>
<feature type="signal peptide" evidence="5">
    <location>
        <begin position="1"/>
        <end position="26"/>
    </location>
</feature>
<feature type="domain" description="Gnk2-homologous" evidence="6">
    <location>
        <begin position="384"/>
        <end position="491"/>
    </location>
</feature>
<evidence type="ECO:0000313" key="8">
    <source>
        <dbReference type="Proteomes" id="UP000257109"/>
    </source>
</evidence>
<evidence type="ECO:0000256" key="4">
    <source>
        <dbReference type="ARBA" id="ARBA00047951"/>
    </source>
</evidence>
<dbReference type="EMBL" id="QJKJ01005582">
    <property type="protein sequence ID" value="RDX89758.1"/>
    <property type="molecule type" value="Genomic_DNA"/>
</dbReference>